<dbReference type="PANTHER" id="PTHR43322">
    <property type="entry name" value="1-D-DEOXYXYLULOSE 5-PHOSPHATE SYNTHASE-RELATED"/>
    <property type="match status" value="1"/>
</dbReference>
<feature type="domain" description="Transketolase-like pyrimidine-binding" evidence="11">
    <location>
        <begin position="328"/>
        <end position="491"/>
    </location>
</feature>
<reference evidence="12 13" key="1">
    <citation type="submission" date="2023-11" db="EMBL/GenBank/DDBJ databases">
        <title>MicrobeMod: A computational toolkit for identifying prokaryotic methylation and restriction-modification with nanopore sequencing.</title>
        <authorList>
            <person name="Crits-Christoph A."/>
            <person name="Kang S.C."/>
            <person name="Lee H."/>
            <person name="Ostrov N."/>
        </authorList>
    </citation>
    <scope>NUCLEOTIDE SEQUENCE [LARGE SCALE GENOMIC DNA]</scope>
    <source>
        <strain evidence="12 13">ATCC 49870</strain>
    </source>
</reference>
<dbReference type="SMART" id="SM00861">
    <property type="entry name" value="Transket_pyr"/>
    <property type="match status" value="1"/>
</dbReference>
<keyword evidence="6 10" id="KW-0460">Magnesium</keyword>
<dbReference type="NCBIfam" id="NF003933">
    <property type="entry name" value="PRK05444.2-2"/>
    <property type="match status" value="1"/>
</dbReference>
<protein>
    <recommendedName>
        <fullName evidence="10">1-deoxy-D-xylulose-5-phosphate synthase</fullName>
        <ecNumber evidence="10">2.2.1.7</ecNumber>
    </recommendedName>
    <alternativeName>
        <fullName evidence="10">1-deoxyxylulose-5-phosphate synthase</fullName>
        <shortName evidence="10">DXP synthase</shortName>
        <shortName evidence="10">DXPS</shortName>
    </alternativeName>
</protein>
<dbReference type="InterPro" id="IPR005475">
    <property type="entry name" value="Transketolase-like_Pyr-bd"/>
</dbReference>
<comment type="subunit">
    <text evidence="3 10">Homodimer.</text>
</comment>
<dbReference type="CDD" id="cd07033">
    <property type="entry name" value="TPP_PYR_DXS_TK_like"/>
    <property type="match status" value="1"/>
</dbReference>
<evidence type="ECO:0000256" key="2">
    <source>
        <dbReference type="ARBA" id="ARBA00011081"/>
    </source>
</evidence>
<feature type="binding site" evidence="10">
    <location>
        <begin position="153"/>
        <end position="154"/>
    </location>
    <ligand>
        <name>thiamine diphosphate</name>
        <dbReference type="ChEBI" id="CHEBI:58937"/>
    </ligand>
</feature>
<evidence type="ECO:0000256" key="5">
    <source>
        <dbReference type="ARBA" id="ARBA00022723"/>
    </source>
</evidence>
<dbReference type="Pfam" id="PF02779">
    <property type="entry name" value="Transket_pyr"/>
    <property type="match status" value="1"/>
</dbReference>
<evidence type="ECO:0000256" key="7">
    <source>
        <dbReference type="ARBA" id="ARBA00022977"/>
    </source>
</evidence>
<evidence type="ECO:0000256" key="3">
    <source>
        <dbReference type="ARBA" id="ARBA00011738"/>
    </source>
</evidence>
<dbReference type="InterPro" id="IPR005477">
    <property type="entry name" value="Dxylulose-5-P_synthase"/>
</dbReference>
<keyword evidence="5 10" id="KW-0479">Metal-binding</keyword>
<keyword evidence="13" id="KW-1185">Reference proteome</keyword>
<dbReference type="HAMAP" id="MF_00315">
    <property type="entry name" value="DXP_synth"/>
    <property type="match status" value="1"/>
</dbReference>
<evidence type="ECO:0000256" key="4">
    <source>
        <dbReference type="ARBA" id="ARBA00022679"/>
    </source>
</evidence>
<feature type="binding site" evidence="10">
    <location>
        <begin position="121"/>
        <end position="123"/>
    </location>
    <ligand>
        <name>thiamine diphosphate</name>
        <dbReference type="ChEBI" id="CHEBI:58937"/>
    </ligand>
</feature>
<dbReference type="SUPFAM" id="SSF52518">
    <property type="entry name" value="Thiamin diphosphate-binding fold (THDP-binding)"/>
    <property type="match status" value="1"/>
</dbReference>
<dbReference type="InterPro" id="IPR009014">
    <property type="entry name" value="Transketo_C/PFOR_II"/>
</dbReference>
<evidence type="ECO:0000259" key="11">
    <source>
        <dbReference type="SMART" id="SM00861"/>
    </source>
</evidence>
<comment type="cofactor">
    <cofactor evidence="10">
        <name>thiamine diphosphate</name>
        <dbReference type="ChEBI" id="CHEBI:58937"/>
    </cofactor>
    <text evidence="10">Binds 1 thiamine pyrophosphate per subunit.</text>
</comment>
<dbReference type="CDD" id="cd02007">
    <property type="entry name" value="TPP_DXS"/>
    <property type="match status" value="1"/>
</dbReference>
<dbReference type="Proteomes" id="UP001327459">
    <property type="component" value="Chromosome"/>
</dbReference>
<dbReference type="InterPro" id="IPR049557">
    <property type="entry name" value="Transketolase_CS"/>
</dbReference>
<evidence type="ECO:0000256" key="9">
    <source>
        <dbReference type="ARBA" id="ARBA00023229"/>
    </source>
</evidence>
<comment type="pathway">
    <text evidence="1 10">Metabolic intermediate biosynthesis; 1-deoxy-D-xylulose 5-phosphate biosynthesis; 1-deoxy-D-xylulose 5-phosphate from D-glyceraldehyde 3-phosphate and pyruvate: step 1/1.</text>
</comment>
<sequence>MPLSPRQTHLLDLIERPADLRALSRGSLATLAEEMRHALLEQVEATGGHLAANLGVVELTLALHRVFDTPYDRLVWDVGHQTYLHKMLTGRRAWMSQLRQHGGPAGFTRRAESEYDPFGAGHSSTSVSAALGMALAAEQKGEDRHAVAIIGDGALTAGQAFEALNHAGDRQANLLVIVNDNEMSISANVGALNQHLTRLRSNPMIERFRHSGEEMLAQAGPLGELLGSTRAGLRDGMRHLLGTSSLFEELGFRYFGPIDGHDLDTLLDTLGNLREQRGPRLLHVVTQKGRGLAPAERDPVGFHGVGRNGVSRAMTPSTDHQPKSAAPPTWTEVAAGRLEHHAEQDERVVAITPAMVEGSGLKGFAARFPERLFDVGIAEQHAVTLAGGLATEGMRPVVAIYSTFLQRAWDQVIHDIALQDLPVTFLVDRAGLVGPDGPTHAGSFDLSLGMSVPNLAVAVPADAHDLREAIDWALVHDGPCLVRYPRDRCPDDLGGQPLDKAATSPRLLRRSEAQTPRRVLLIGIGAMVERLIPISETLDTTLVNLRWARPLAIAPLAELAAEHDAVVTVEEGSRIGGVGSELLLALAEHGVNLPGLRLGIEDRFIEHGSREECLADSGLDSRSIAASIAAFIGKPDKVSAT</sequence>
<dbReference type="PANTHER" id="PTHR43322:SF5">
    <property type="entry name" value="1-DEOXY-D-XYLULOSE-5-PHOSPHATE SYNTHASE, CHLOROPLASTIC"/>
    <property type="match status" value="1"/>
</dbReference>
<dbReference type="PROSITE" id="PS00801">
    <property type="entry name" value="TRANSKETOLASE_1"/>
    <property type="match status" value="1"/>
</dbReference>
<comment type="function">
    <text evidence="10">Catalyzes the acyloin condensation reaction between C atoms 2 and 3 of pyruvate and glyceraldehyde 3-phosphate to yield 1-deoxy-D-xylulose-5-phosphate (DXP).</text>
</comment>
<comment type="caution">
    <text evidence="10">Lacks conserved residue(s) required for the propagation of feature annotation.</text>
</comment>
<comment type="cofactor">
    <cofactor evidence="10">
        <name>Mg(2+)</name>
        <dbReference type="ChEBI" id="CHEBI:18420"/>
    </cofactor>
    <text evidence="10">Binds 1 Mg(2+) ion per subunit.</text>
</comment>
<feature type="binding site" evidence="10">
    <location>
        <position position="80"/>
    </location>
    <ligand>
        <name>thiamine diphosphate</name>
        <dbReference type="ChEBI" id="CHEBI:58937"/>
    </ligand>
</feature>
<evidence type="ECO:0000256" key="8">
    <source>
        <dbReference type="ARBA" id="ARBA00023052"/>
    </source>
</evidence>
<comment type="catalytic activity">
    <reaction evidence="10">
        <text>D-glyceraldehyde 3-phosphate + pyruvate + H(+) = 1-deoxy-D-xylulose 5-phosphate + CO2</text>
        <dbReference type="Rhea" id="RHEA:12605"/>
        <dbReference type="ChEBI" id="CHEBI:15361"/>
        <dbReference type="ChEBI" id="CHEBI:15378"/>
        <dbReference type="ChEBI" id="CHEBI:16526"/>
        <dbReference type="ChEBI" id="CHEBI:57792"/>
        <dbReference type="ChEBI" id="CHEBI:59776"/>
        <dbReference type="EC" id="2.2.1.7"/>
    </reaction>
</comment>
<accession>A0ABZ0YYZ1</accession>
<dbReference type="Gene3D" id="3.40.50.970">
    <property type="match status" value="2"/>
</dbReference>
<dbReference type="RefSeq" id="WP_322521923.1">
    <property type="nucleotide sequence ID" value="NZ_CP140153.1"/>
</dbReference>
<gene>
    <name evidence="10 12" type="primary">dxs</name>
    <name evidence="12" type="ORF">SR882_03265</name>
</gene>
<dbReference type="SUPFAM" id="SSF52922">
    <property type="entry name" value="TK C-terminal domain-like"/>
    <property type="match status" value="1"/>
</dbReference>
<dbReference type="InterPro" id="IPR029061">
    <property type="entry name" value="THDP-binding"/>
</dbReference>
<dbReference type="NCBIfam" id="TIGR00204">
    <property type="entry name" value="dxs"/>
    <property type="match status" value="1"/>
</dbReference>
<evidence type="ECO:0000256" key="10">
    <source>
        <dbReference type="HAMAP-Rule" id="MF_00315"/>
    </source>
</evidence>
<feature type="binding site" evidence="10">
    <location>
        <position position="152"/>
    </location>
    <ligand>
        <name>Mg(2+)</name>
        <dbReference type="ChEBI" id="CHEBI:18420"/>
    </ligand>
</feature>
<dbReference type="Pfam" id="PF02780">
    <property type="entry name" value="Transketolase_C"/>
    <property type="match status" value="1"/>
</dbReference>
<comment type="similarity">
    <text evidence="2 10">Belongs to the transketolase family. DXPS subfamily.</text>
</comment>
<feature type="binding site" evidence="10">
    <location>
        <position position="379"/>
    </location>
    <ligand>
        <name>thiamine diphosphate</name>
        <dbReference type="ChEBI" id="CHEBI:58937"/>
    </ligand>
</feature>
<feature type="binding site" evidence="10">
    <location>
        <position position="181"/>
    </location>
    <ligand>
        <name>thiamine diphosphate</name>
        <dbReference type="ChEBI" id="CHEBI:58937"/>
    </ligand>
</feature>
<dbReference type="Gene3D" id="3.40.50.920">
    <property type="match status" value="1"/>
</dbReference>
<dbReference type="GO" id="GO:0008661">
    <property type="term" value="F:1-deoxy-D-xylulose-5-phosphate synthase activity"/>
    <property type="evidence" value="ECO:0007669"/>
    <property type="project" value="UniProtKB-EC"/>
</dbReference>
<name>A0ABZ0YYZ1_9GAMM</name>
<keyword evidence="4 10" id="KW-0808">Transferase</keyword>
<dbReference type="EC" id="2.2.1.7" evidence="10"/>
<organism evidence="12 13">
    <name type="scientific">Guyparkeria halophila</name>
    <dbReference type="NCBI Taxonomy" id="47960"/>
    <lineage>
        <taxon>Bacteria</taxon>
        <taxon>Pseudomonadati</taxon>
        <taxon>Pseudomonadota</taxon>
        <taxon>Gammaproteobacteria</taxon>
        <taxon>Chromatiales</taxon>
        <taxon>Thioalkalibacteraceae</taxon>
        <taxon>Guyparkeria</taxon>
    </lineage>
</organism>
<feature type="binding site" evidence="10">
    <location>
        <position position="181"/>
    </location>
    <ligand>
        <name>Mg(2+)</name>
        <dbReference type="ChEBI" id="CHEBI:18420"/>
    </ligand>
</feature>
<keyword evidence="7 10" id="KW-0784">Thiamine biosynthesis</keyword>
<dbReference type="Pfam" id="PF13292">
    <property type="entry name" value="DXP_synthase_N"/>
    <property type="match status" value="1"/>
</dbReference>
<proteinExistence type="inferred from homology"/>
<evidence type="ECO:0000313" key="12">
    <source>
        <dbReference type="EMBL" id="WQH16938.1"/>
    </source>
</evidence>
<evidence type="ECO:0000256" key="1">
    <source>
        <dbReference type="ARBA" id="ARBA00004980"/>
    </source>
</evidence>
<dbReference type="EMBL" id="CP140153">
    <property type="protein sequence ID" value="WQH16938.1"/>
    <property type="molecule type" value="Genomic_DNA"/>
</dbReference>
<dbReference type="InterPro" id="IPR033248">
    <property type="entry name" value="Transketolase_C"/>
</dbReference>
<evidence type="ECO:0000313" key="13">
    <source>
        <dbReference type="Proteomes" id="UP001327459"/>
    </source>
</evidence>
<evidence type="ECO:0000256" key="6">
    <source>
        <dbReference type="ARBA" id="ARBA00022842"/>
    </source>
</evidence>
<keyword evidence="8 10" id="KW-0786">Thiamine pyrophosphate</keyword>
<keyword evidence="9 10" id="KW-0414">Isoprene biosynthesis</keyword>